<dbReference type="Pfam" id="PF08327">
    <property type="entry name" value="AHSA1"/>
    <property type="match status" value="1"/>
</dbReference>
<dbReference type="SUPFAM" id="SSF55961">
    <property type="entry name" value="Bet v1-like"/>
    <property type="match status" value="1"/>
</dbReference>
<accession>A0A3M9M8N0</accession>
<feature type="domain" description="Activator of Hsp90 ATPase homologue 1/2-like C-terminal" evidence="2">
    <location>
        <begin position="14"/>
        <end position="140"/>
    </location>
</feature>
<proteinExistence type="inferred from homology"/>
<evidence type="ECO:0000313" key="4">
    <source>
        <dbReference type="Proteomes" id="UP000272117"/>
    </source>
</evidence>
<evidence type="ECO:0000313" key="3">
    <source>
        <dbReference type="EMBL" id="RNI21914.1"/>
    </source>
</evidence>
<organism evidence="3 4">
    <name type="scientific">Rufibacter latericius</name>
    <dbReference type="NCBI Taxonomy" id="2487040"/>
    <lineage>
        <taxon>Bacteria</taxon>
        <taxon>Pseudomonadati</taxon>
        <taxon>Bacteroidota</taxon>
        <taxon>Cytophagia</taxon>
        <taxon>Cytophagales</taxon>
        <taxon>Hymenobacteraceae</taxon>
        <taxon>Rufibacter</taxon>
    </lineage>
</organism>
<gene>
    <name evidence="3" type="ORF">EFB08_22485</name>
</gene>
<comment type="caution">
    <text evidence="3">The sequence shown here is derived from an EMBL/GenBank/DDBJ whole genome shotgun (WGS) entry which is preliminary data.</text>
</comment>
<comment type="similarity">
    <text evidence="1">Belongs to the AHA1 family.</text>
</comment>
<dbReference type="EMBL" id="RJJD01000023">
    <property type="protein sequence ID" value="RNI21914.1"/>
    <property type="molecule type" value="Genomic_DNA"/>
</dbReference>
<keyword evidence="4" id="KW-1185">Reference proteome</keyword>
<dbReference type="AlphaFoldDB" id="A0A3M9M8N0"/>
<protein>
    <submittedName>
        <fullName evidence="3">SRPBCC domain-containing protein</fullName>
    </submittedName>
</protein>
<sequence>MEQTPIIIEQSLSAPVEKVWAALTDKDQMKLWYFDLAEFRPEVGFRFEFTGGTVENRYLHLCEVTEVEENSKLTYSWRYDGYEGISYVTFDLFPEGASTTLKLTHSGLETFPQDNPDFAKANFVEGWNHIIGISLPEYLEKD</sequence>
<name>A0A3M9M8N0_9BACT</name>
<dbReference type="OrthoDB" id="2355173at2"/>
<dbReference type="CDD" id="cd07814">
    <property type="entry name" value="SRPBCC_CalC_Aha1-like"/>
    <property type="match status" value="1"/>
</dbReference>
<evidence type="ECO:0000259" key="2">
    <source>
        <dbReference type="Pfam" id="PF08327"/>
    </source>
</evidence>
<reference evidence="3 4" key="1">
    <citation type="submission" date="2018-11" db="EMBL/GenBank/DDBJ databases">
        <title>Rufibacter latericius sp. nov., isolated from water in Baiyang Lake.</title>
        <authorList>
            <person name="Yang Y."/>
        </authorList>
    </citation>
    <scope>NUCLEOTIDE SEQUENCE [LARGE SCALE GENOMIC DNA]</scope>
    <source>
        <strain evidence="3 4">R-22-1c-1</strain>
    </source>
</reference>
<dbReference type="Gene3D" id="3.30.530.20">
    <property type="match status" value="1"/>
</dbReference>
<dbReference type="RefSeq" id="WP_123129237.1">
    <property type="nucleotide sequence ID" value="NZ_RJJD01000023.1"/>
</dbReference>
<dbReference type="InterPro" id="IPR013538">
    <property type="entry name" value="ASHA1/2-like_C"/>
</dbReference>
<evidence type="ECO:0000256" key="1">
    <source>
        <dbReference type="ARBA" id="ARBA00006817"/>
    </source>
</evidence>
<dbReference type="Proteomes" id="UP000272117">
    <property type="component" value="Unassembled WGS sequence"/>
</dbReference>
<dbReference type="InterPro" id="IPR023393">
    <property type="entry name" value="START-like_dom_sf"/>
</dbReference>